<keyword evidence="2" id="KW-0269">Exonuclease</keyword>
<evidence type="ECO:0000259" key="1">
    <source>
        <dbReference type="Pfam" id="PF03372"/>
    </source>
</evidence>
<protein>
    <submittedName>
        <fullName evidence="2">Endonuclease/exonuclease/phosphatase</fullName>
    </submittedName>
</protein>
<keyword evidence="2" id="KW-0540">Nuclease</keyword>
<organism evidence="2">
    <name type="scientific">Medicago truncatula</name>
    <name type="common">Barrel medic</name>
    <name type="synonym">Medicago tribuloides</name>
    <dbReference type="NCBI Taxonomy" id="3880"/>
    <lineage>
        <taxon>Eukaryota</taxon>
        <taxon>Viridiplantae</taxon>
        <taxon>Streptophyta</taxon>
        <taxon>Embryophyta</taxon>
        <taxon>Tracheophyta</taxon>
        <taxon>Spermatophyta</taxon>
        <taxon>Magnoliopsida</taxon>
        <taxon>eudicotyledons</taxon>
        <taxon>Gunneridae</taxon>
        <taxon>Pentapetalae</taxon>
        <taxon>rosids</taxon>
        <taxon>fabids</taxon>
        <taxon>Fabales</taxon>
        <taxon>Fabaceae</taxon>
        <taxon>Papilionoideae</taxon>
        <taxon>50 kb inversion clade</taxon>
        <taxon>NPAAA clade</taxon>
        <taxon>Hologalegina</taxon>
        <taxon>IRL clade</taxon>
        <taxon>Trifolieae</taxon>
        <taxon>Medicago</taxon>
    </lineage>
</organism>
<dbReference type="GO" id="GO:0006281">
    <property type="term" value="P:DNA repair"/>
    <property type="evidence" value="ECO:0007669"/>
    <property type="project" value="InterPro"/>
</dbReference>
<feature type="domain" description="Endonuclease/exonuclease/phosphatase" evidence="1">
    <location>
        <begin position="66"/>
        <end position="208"/>
    </location>
</feature>
<dbReference type="PANTHER" id="PTHR43250:SF2">
    <property type="entry name" value="EXODEOXYRIBONUCLEASE III"/>
    <property type="match status" value="1"/>
</dbReference>
<keyword evidence="2" id="KW-0255">Endonuclease</keyword>
<dbReference type="Gene3D" id="3.60.10.10">
    <property type="entry name" value="Endonuclease/exonuclease/phosphatase"/>
    <property type="match status" value="1"/>
</dbReference>
<evidence type="ECO:0000313" key="2">
    <source>
        <dbReference type="EMBL" id="ABD28619.1"/>
    </source>
</evidence>
<dbReference type="InterPro" id="IPR036691">
    <property type="entry name" value="Endo/exonu/phosph_ase_sf"/>
</dbReference>
<dbReference type="GO" id="GO:0004519">
    <property type="term" value="F:endonuclease activity"/>
    <property type="evidence" value="ECO:0007669"/>
    <property type="project" value="UniProtKB-KW"/>
</dbReference>
<dbReference type="EMBL" id="AC149130">
    <property type="protein sequence ID" value="ABD28619.1"/>
    <property type="molecule type" value="Genomic_DNA"/>
</dbReference>
<dbReference type="Pfam" id="PF03372">
    <property type="entry name" value="Exo_endo_phos"/>
    <property type="match status" value="1"/>
</dbReference>
<proteinExistence type="predicted"/>
<dbReference type="PANTHER" id="PTHR43250">
    <property type="entry name" value="EXODEOXYRIBONUCLEASE III"/>
    <property type="match status" value="1"/>
</dbReference>
<keyword evidence="2" id="KW-0378">Hydrolase</keyword>
<dbReference type="InterPro" id="IPR037493">
    <property type="entry name" value="ExoIII-like"/>
</dbReference>
<dbReference type="AlphaFoldDB" id="Q2HUP4"/>
<dbReference type="InterPro" id="IPR005135">
    <property type="entry name" value="Endo/exonuclease/phosphatase"/>
</dbReference>
<reference evidence="2" key="2">
    <citation type="submission" date="2007-03" db="EMBL/GenBank/DDBJ databases">
        <authorList>
            <consortium name="The International Medicago Genome Annotation Group"/>
        </authorList>
    </citation>
    <scope>NUCLEOTIDE SEQUENCE</scope>
</reference>
<name>Q2HUP4_MEDTR</name>
<gene>
    <name evidence="2" type="ORF">MtrDRAFT_AC149130g13v2</name>
</gene>
<dbReference type="SUPFAM" id="SSF56219">
    <property type="entry name" value="DNase I-like"/>
    <property type="match status" value="1"/>
</dbReference>
<dbReference type="GO" id="GO:0008311">
    <property type="term" value="F:double-stranded DNA 3'-5' DNA exonuclease activity"/>
    <property type="evidence" value="ECO:0007669"/>
    <property type="project" value="InterPro"/>
</dbReference>
<sequence length="292" mass="33177">MDQIRNSVNARSLPGSNTLYDSSTVSNEQGLLHCHLDVVKNKQRFPHLRERVRVKKLVHENRIRFGTWNIGTLTGKSMEVVDTMTRRRINFICLQETKWVGKNAKELDSLGFKLWYTGEVRSRNGVGIVVDKEWKKDIVDVKRIEDRIIALKIVVEQDTFNVISAYAPQVGLQAHLKVKFWEELEGLIQDIPLGEKIFLGGDLNGHVGSVSRGFEGLHGGYGLGAINAEVIPGESLTAQHRVMVMDVKVKRRSQNGTPRIKWWHLKGEKLRIFQHNILEGGFRQPHGSANDM</sequence>
<accession>Q2HUP4</accession>
<reference evidence="2" key="1">
    <citation type="submission" date="2004-07" db="EMBL/GenBank/DDBJ databases">
        <authorList>
            <person name="Town C.D."/>
        </authorList>
    </citation>
    <scope>NUCLEOTIDE SEQUENCE</scope>
</reference>